<dbReference type="InterPro" id="IPR052775">
    <property type="entry name" value="IUN_hydrolase"/>
</dbReference>
<accession>A0ABM0GKD5</accession>
<dbReference type="Proteomes" id="UP000694865">
    <property type="component" value="Unplaced"/>
</dbReference>
<name>A0ABM0GKD5_SACKO</name>
<dbReference type="SUPFAM" id="SSF53590">
    <property type="entry name" value="Nucleoside hydrolase"/>
    <property type="match status" value="1"/>
</dbReference>
<reference evidence="4" key="1">
    <citation type="submission" date="2025-08" db="UniProtKB">
        <authorList>
            <consortium name="RefSeq"/>
        </authorList>
    </citation>
    <scope>IDENTIFICATION</scope>
    <source>
        <tissue evidence="4">Testes</tissue>
    </source>
</reference>
<keyword evidence="3" id="KW-1185">Reference proteome</keyword>
<dbReference type="InterPro" id="IPR001910">
    <property type="entry name" value="Inosine/uridine_hydrolase_dom"/>
</dbReference>
<dbReference type="RefSeq" id="XP_002731795.2">
    <property type="nucleotide sequence ID" value="XM_002731749.2"/>
</dbReference>
<comment type="similarity">
    <text evidence="1">Belongs to the IUNH family.</text>
</comment>
<dbReference type="GeneID" id="100375206"/>
<proteinExistence type="inferred from homology"/>
<dbReference type="PANTHER" id="PTHR46190:SF1">
    <property type="entry name" value="SI:CH211-201H21.5"/>
    <property type="match status" value="1"/>
</dbReference>
<organism evidence="3 4">
    <name type="scientific">Saccoglossus kowalevskii</name>
    <name type="common">Acorn worm</name>
    <dbReference type="NCBI Taxonomy" id="10224"/>
    <lineage>
        <taxon>Eukaryota</taxon>
        <taxon>Metazoa</taxon>
        <taxon>Hemichordata</taxon>
        <taxon>Enteropneusta</taxon>
        <taxon>Harrimaniidae</taxon>
        <taxon>Saccoglossus</taxon>
    </lineage>
</organism>
<evidence type="ECO:0000259" key="2">
    <source>
        <dbReference type="Pfam" id="PF01156"/>
    </source>
</evidence>
<evidence type="ECO:0000256" key="1">
    <source>
        <dbReference type="ARBA" id="ARBA00009176"/>
    </source>
</evidence>
<dbReference type="Gene3D" id="3.90.245.10">
    <property type="entry name" value="Ribonucleoside hydrolase-like"/>
    <property type="match status" value="1"/>
</dbReference>
<dbReference type="CDD" id="cd02649">
    <property type="entry name" value="nuc_hydro_CeIAG"/>
    <property type="match status" value="1"/>
</dbReference>
<sequence length="313" mass="35242">MKMIIDTDAGIDDAEAIMMALANPHVEIVAITCVSGNTRAKQVTRNVLRILNICNRLDIPVYLGSEHCLAGDDWKKDGFHGSDGLGDAPDPENTPDESHIKSEMAVNALIRYVNEMKGELTLVTLGPLTNIALAMRLDADFSSKLKEMIVMGGNYQGRGNIVLGAEFNFYFDPVAAFAVLNECQCPVTIATWETCCDYDNMPSYEWFKKWSNQPTEKAKFIRRIREQQINKSLIPIEGRYFRSCDTVAMAAVLLPDVIVESVKKYATVELNGTLTRGQMVIDWREKLKKSHNVNIIIKINRDLYLDLMWKALE</sequence>
<feature type="domain" description="Inosine/uridine-preferring nucleoside hydrolase" evidence="2">
    <location>
        <begin position="3"/>
        <end position="305"/>
    </location>
</feature>
<evidence type="ECO:0000313" key="3">
    <source>
        <dbReference type="Proteomes" id="UP000694865"/>
    </source>
</evidence>
<dbReference type="PANTHER" id="PTHR46190">
    <property type="entry name" value="SI:CH211-201H21.5-RELATED"/>
    <property type="match status" value="1"/>
</dbReference>
<gene>
    <name evidence="4" type="primary">LOC100375206</name>
</gene>
<dbReference type="InterPro" id="IPR036452">
    <property type="entry name" value="Ribo_hydro-like"/>
</dbReference>
<dbReference type="Pfam" id="PF01156">
    <property type="entry name" value="IU_nuc_hydro"/>
    <property type="match status" value="1"/>
</dbReference>
<protein>
    <submittedName>
        <fullName evidence="4">Uridine nucleosidase 1-like</fullName>
    </submittedName>
</protein>
<evidence type="ECO:0000313" key="4">
    <source>
        <dbReference type="RefSeq" id="XP_002731795.2"/>
    </source>
</evidence>